<keyword evidence="1" id="KW-0812">Transmembrane</keyword>
<dbReference type="Proteomes" id="UP000000269">
    <property type="component" value="Chromosome"/>
</dbReference>
<evidence type="ECO:0000313" key="3">
    <source>
        <dbReference type="Proteomes" id="UP000000269"/>
    </source>
</evidence>
<keyword evidence="1" id="KW-1133">Transmembrane helix</keyword>
<accession>A8MM70</accession>
<organism evidence="2 3">
    <name type="scientific">Alkaliphilus oremlandii (strain OhILAs)</name>
    <name type="common">Clostridium oremlandii (strain OhILAs)</name>
    <dbReference type="NCBI Taxonomy" id="350688"/>
    <lineage>
        <taxon>Bacteria</taxon>
        <taxon>Bacillati</taxon>
        <taxon>Bacillota</taxon>
        <taxon>Clostridia</taxon>
        <taxon>Peptostreptococcales</taxon>
        <taxon>Natronincolaceae</taxon>
        <taxon>Alkaliphilus</taxon>
    </lineage>
</organism>
<evidence type="ECO:0000256" key="1">
    <source>
        <dbReference type="SAM" id="Phobius"/>
    </source>
</evidence>
<name>A8MM70_ALKOO</name>
<gene>
    <name evidence="2" type="ordered locus">Clos_0677</name>
</gene>
<dbReference type="STRING" id="350688.Clos_0677"/>
<dbReference type="Pfam" id="PF08905">
    <property type="entry name" value="DUF1850"/>
    <property type="match status" value="1"/>
</dbReference>
<dbReference type="KEGG" id="aoe:Clos_0677"/>
<dbReference type="eggNOG" id="COG4729">
    <property type="taxonomic scope" value="Bacteria"/>
</dbReference>
<proteinExistence type="predicted"/>
<sequence>MKKALNRGQNTEQDIGVKPNILTRNKANILGIFAFILLMMGIIRIDILVASNYKTGKQLKAWPIKEGQEFDIEYTHSVQLTPVIERYTVDEGNHILLKESYFHSYGAGLPATTPYEFEITEDGFRIYDMNQVMDNLIYRTGAVKANHRIHIGQKTYFFLDFSEPREGIRFTAEKISLLSYLWRGYNND</sequence>
<keyword evidence="1" id="KW-0472">Membrane</keyword>
<dbReference type="OrthoDB" id="4304at2"/>
<evidence type="ECO:0008006" key="4">
    <source>
        <dbReference type="Google" id="ProtNLM"/>
    </source>
</evidence>
<dbReference type="RefSeq" id="WP_012158551.1">
    <property type="nucleotide sequence ID" value="NC_009922.1"/>
</dbReference>
<dbReference type="HOGENOM" id="CLU_1438308_0_0_9"/>
<evidence type="ECO:0000313" key="2">
    <source>
        <dbReference type="EMBL" id="ABW18237.1"/>
    </source>
</evidence>
<reference evidence="3" key="1">
    <citation type="submission" date="2007-10" db="EMBL/GenBank/DDBJ databases">
        <title>Complete genome of Alkaliphilus oremlandii OhILAs.</title>
        <authorList>
            <person name="Copeland A."/>
            <person name="Lucas S."/>
            <person name="Lapidus A."/>
            <person name="Barry K."/>
            <person name="Detter J.C."/>
            <person name="Glavina del Rio T."/>
            <person name="Hammon N."/>
            <person name="Israni S."/>
            <person name="Dalin E."/>
            <person name="Tice H."/>
            <person name="Pitluck S."/>
            <person name="Chain P."/>
            <person name="Malfatti S."/>
            <person name="Shin M."/>
            <person name="Vergez L."/>
            <person name="Schmutz J."/>
            <person name="Larimer F."/>
            <person name="Land M."/>
            <person name="Hauser L."/>
            <person name="Kyrpides N."/>
            <person name="Mikhailova N."/>
            <person name="Stolz J.F."/>
            <person name="Dawson A."/>
            <person name="Fisher E."/>
            <person name="Crable B."/>
            <person name="Perera E."/>
            <person name="Lisak J."/>
            <person name="Ranganathan M."/>
            <person name="Basu P."/>
            <person name="Richardson P."/>
        </authorList>
    </citation>
    <scope>NUCLEOTIDE SEQUENCE [LARGE SCALE GENOMIC DNA]</scope>
    <source>
        <strain evidence="3">OhILAs</strain>
    </source>
</reference>
<dbReference type="InterPro" id="IPR015001">
    <property type="entry name" value="DUF1850"/>
</dbReference>
<keyword evidence="3" id="KW-1185">Reference proteome</keyword>
<feature type="transmembrane region" description="Helical" evidence="1">
    <location>
        <begin position="29"/>
        <end position="50"/>
    </location>
</feature>
<dbReference type="AlphaFoldDB" id="A8MM70"/>
<dbReference type="EMBL" id="CP000853">
    <property type="protein sequence ID" value="ABW18237.1"/>
    <property type="molecule type" value="Genomic_DNA"/>
</dbReference>
<protein>
    <recommendedName>
        <fullName evidence="4">DUF1850 domain-containing protein</fullName>
    </recommendedName>
</protein>